<feature type="region of interest" description="Disordered" evidence="1">
    <location>
        <begin position="1"/>
        <end position="43"/>
    </location>
</feature>
<reference evidence="2" key="2">
    <citation type="submission" date="2020-09" db="EMBL/GenBank/DDBJ databases">
        <authorList>
            <person name="Sun Q."/>
            <person name="Ohkuma M."/>
        </authorList>
    </citation>
    <scope>NUCLEOTIDE SEQUENCE</scope>
    <source>
        <strain evidence="2">JCM 3131</strain>
    </source>
</reference>
<evidence type="ECO:0000256" key="1">
    <source>
        <dbReference type="SAM" id="MobiDB-lite"/>
    </source>
</evidence>
<comment type="caution">
    <text evidence="2">The sequence shown here is derived from an EMBL/GenBank/DDBJ whole genome shotgun (WGS) entry which is preliminary data.</text>
</comment>
<accession>A0A918BL65</accession>
<keyword evidence="3" id="KW-1185">Reference proteome</keyword>
<name>A0A918BL65_9ACTN</name>
<sequence length="77" mass="8217">MDPAGQQSAGEVDDAVAGGRGRRERDTHPLQVPGTAASPPPVAHITHAELRYESEAFRCVHVHQGHLEQRTGAEGGR</sequence>
<dbReference type="Proteomes" id="UP000620156">
    <property type="component" value="Unassembled WGS sequence"/>
</dbReference>
<dbReference type="EMBL" id="BMQK01000014">
    <property type="protein sequence ID" value="GGQ76195.1"/>
    <property type="molecule type" value="Genomic_DNA"/>
</dbReference>
<proteinExistence type="predicted"/>
<reference evidence="2" key="1">
    <citation type="journal article" date="2014" name="Int. J. Syst. Evol. Microbiol.">
        <title>Complete genome sequence of Corynebacterium casei LMG S-19264T (=DSM 44701T), isolated from a smear-ripened cheese.</title>
        <authorList>
            <consortium name="US DOE Joint Genome Institute (JGI-PGF)"/>
            <person name="Walter F."/>
            <person name="Albersmeier A."/>
            <person name="Kalinowski J."/>
            <person name="Ruckert C."/>
        </authorList>
    </citation>
    <scope>NUCLEOTIDE SEQUENCE</scope>
    <source>
        <strain evidence="2">JCM 3131</strain>
    </source>
</reference>
<dbReference type="AlphaFoldDB" id="A0A918BL65"/>
<gene>
    <name evidence="2" type="ORF">GCM10010145_52450</name>
</gene>
<protein>
    <submittedName>
        <fullName evidence="2">Uncharacterized protein</fullName>
    </submittedName>
</protein>
<organism evidence="2 3">
    <name type="scientific">Streptomyces ruber</name>
    <dbReference type="NCBI Taxonomy" id="83378"/>
    <lineage>
        <taxon>Bacteria</taxon>
        <taxon>Bacillati</taxon>
        <taxon>Actinomycetota</taxon>
        <taxon>Actinomycetes</taxon>
        <taxon>Kitasatosporales</taxon>
        <taxon>Streptomycetaceae</taxon>
        <taxon>Streptomyces</taxon>
    </lineage>
</organism>
<evidence type="ECO:0000313" key="3">
    <source>
        <dbReference type="Proteomes" id="UP000620156"/>
    </source>
</evidence>
<evidence type="ECO:0000313" key="2">
    <source>
        <dbReference type="EMBL" id="GGQ76195.1"/>
    </source>
</evidence>